<sequence length="145" mass="16627">SLRNLMITLVHSSHLGMYKCKERAKALLYWPGMNQDIENFVKECGVCSKFLPQQQKEMLLPYEPTTLPWERISSDFCEFGGNDYLVVVDSFSNWIELIKVRNKSCASVINILRSLFSQFGIPAVHISDNSPFNSSEFHDFAREVG</sequence>
<dbReference type="GO" id="GO:0003676">
    <property type="term" value="F:nucleic acid binding"/>
    <property type="evidence" value="ECO:0007669"/>
    <property type="project" value="InterPro"/>
</dbReference>
<dbReference type="Gene3D" id="1.10.340.70">
    <property type="match status" value="1"/>
</dbReference>
<dbReference type="PANTHER" id="PTHR37984:SF5">
    <property type="entry name" value="PROTEIN NYNRIN-LIKE"/>
    <property type="match status" value="1"/>
</dbReference>
<accession>A0A0A9WSY2</accession>
<dbReference type="PANTHER" id="PTHR37984">
    <property type="entry name" value="PROTEIN CBG26694"/>
    <property type="match status" value="1"/>
</dbReference>
<reference evidence="3" key="1">
    <citation type="journal article" date="2014" name="PLoS ONE">
        <title>Transcriptome-Based Identification of ABC Transporters in the Western Tarnished Plant Bug Lygus hesperus.</title>
        <authorList>
            <person name="Hull J.J."/>
            <person name="Chaney K."/>
            <person name="Geib S.M."/>
            <person name="Fabrick J.A."/>
            <person name="Brent C.S."/>
            <person name="Walsh D."/>
            <person name="Lavine L.C."/>
        </authorList>
    </citation>
    <scope>NUCLEOTIDE SEQUENCE</scope>
</reference>
<dbReference type="PROSITE" id="PS50994">
    <property type="entry name" value="INTEGRASE"/>
    <property type="match status" value="1"/>
</dbReference>
<proteinExistence type="predicted"/>
<gene>
    <name evidence="3" type="primary">K02A2.6_73</name>
    <name evidence="3" type="ORF">CM83_105960</name>
</gene>
<dbReference type="SUPFAM" id="SSF53098">
    <property type="entry name" value="Ribonuclease H-like"/>
    <property type="match status" value="1"/>
</dbReference>
<evidence type="ECO:0000313" key="3">
    <source>
        <dbReference type="EMBL" id="JAG11562.1"/>
    </source>
</evidence>
<dbReference type="InterPro" id="IPR041588">
    <property type="entry name" value="Integrase_H2C2"/>
</dbReference>
<protein>
    <recommendedName>
        <fullName evidence="1">RNA-directed DNA polymerase</fullName>
        <ecNumber evidence="1">2.7.7.49</ecNumber>
    </recommendedName>
</protein>
<name>A0A0A9WSY2_LYGHE</name>
<dbReference type="EC" id="2.7.7.49" evidence="1"/>
<dbReference type="InterPro" id="IPR050951">
    <property type="entry name" value="Retrovirus_Pol_polyprotein"/>
</dbReference>
<feature type="non-terminal residue" evidence="3">
    <location>
        <position position="1"/>
    </location>
</feature>
<dbReference type="Pfam" id="PF17921">
    <property type="entry name" value="Integrase_H2C2"/>
    <property type="match status" value="1"/>
</dbReference>
<dbReference type="AlphaFoldDB" id="A0A0A9WSY2"/>
<feature type="domain" description="Integrase catalytic" evidence="2">
    <location>
        <begin position="64"/>
        <end position="145"/>
    </location>
</feature>
<feature type="non-terminal residue" evidence="3">
    <location>
        <position position="145"/>
    </location>
</feature>
<dbReference type="InterPro" id="IPR012337">
    <property type="entry name" value="RNaseH-like_sf"/>
</dbReference>
<dbReference type="Gene3D" id="3.30.420.10">
    <property type="entry name" value="Ribonuclease H-like superfamily/Ribonuclease H"/>
    <property type="match status" value="1"/>
</dbReference>
<dbReference type="GO" id="GO:0015074">
    <property type="term" value="P:DNA integration"/>
    <property type="evidence" value="ECO:0007669"/>
    <property type="project" value="InterPro"/>
</dbReference>
<dbReference type="InterPro" id="IPR036397">
    <property type="entry name" value="RNaseH_sf"/>
</dbReference>
<dbReference type="InterPro" id="IPR001584">
    <property type="entry name" value="Integrase_cat-core"/>
</dbReference>
<organism evidence="3">
    <name type="scientific">Lygus hesperus</name>
    <name type="common">Western plant bug</name>
    <dbReference type="NCBI Taxonomy" id="30085"/>
    <lineage>
        <taxon>Eukaryota</taxon>
        <taxon>Metazoa</taxon>
        <taxon>Ecdysozoa</taxon>
        <taxon>Arthropoda</taxon>
        <taxon>Hexapoda</taxon>
        <taxon>Insecta</taxon>
        <taxon>Pterygota</taxon>
        <taxon>Neoptera</taxon>
        <taxon>Paraneoptera</taxon>
        <taxon>Hemiptera</taxon>
        <taxon>Heteroptera</taxon>
        <taxon>Panheteroptera</taxon>
        <taxon>Cimicomorpha</taxon>
        <taxon>Miridae</taxon>
        <taxon>Mirini</taxon>
        <taxon>Lygus</taxon>
    </lineage>
</organism>
<evidence type="ECO:0000256" key="1">
    <source>
        <dbReference type="ARBA" id="ARBA00012493"/>
    </source>
</evidence>
<dbReference type="Pfam" id="PF00665">
    <property type="entry name" value="rve"/>
    <property type="match status" value="1"/>
</dbReference>
<dbReference type="GO" id="GO:0003964">
    <property type="term" value="F:RNA-directed DNA polymerase activity"/>
    <property type="evidence" value="ECO:0007669"/>
    <property type="project" value="UniProtKB-EC"/>
</dbReference>
<evidence type="ECO:0000259" key="2">
    <source>
        <dbReference type="PROSITE" id="PS50994"/>
    </source>
</evidence>
<reference evidence="3" key="2">
    <citation type="submission" date="2014-07" db="EMBL/GenBank/DDBJ databases">
        <authorList>
            <person name="Hull J."/>
        </authorList>
    </citation>
    <scope>NUCLEOTIDE SEQUENCE</scope>
</reference>
<dbReference type="EMBL" id="GBHO01032042">
    <property type="protein sequence ID" value="JAG11562.1"/>
    <property type="molecule type" value="Transcribed_RNA"/>
</dbReference>